<gene>
    <name evidence="1" type="ORF">ACED39_02090</name>
</gene>
<accession>A0ABV4MDD8</accession>
<protein>
    <submittedName>
        <fullName evidence="1">Uncharacterized protein</fullName>
    </submittedName>
</protein>
<reference evidence="1 2" key="1">
    <citation type="submission" date="2024-06" db="EMBL/GenBank/DDBJ databases">
        <authorList>
            <person name="Steensen K."/>
            <person name="Seneca J."/>
            <person name="Bartlau N."/>
            <person name="Yu A.X."/>
            <person name="Polz M.F."/>
        </authorList>
    </citation>
    <scope>NUCLEOTIDE SEQUENCE [LARGE SCALE GENOMIC DNA]</scope>
    <source>
        <strain evidence="1 2">1F146</strain>
    </source>
</reference>
<comment type="caution">
    <text evidence="1">The sequence shown here is derived from an EMBL/GenBank/DDBJ whole genome shotgun (WGS) entry which is preliminary data.</text>
</comment>
<sequence>MDFTEKLRLRGKAEEDLYFAKLDRQLIEAMHEKQKHEYDHLSSEELDTTRVACIFCGFEKP</sequence>
<proteinExistence type="predicted"/>
<evidence type="ECO:0000313" key="1">
    <source>
        <dbReference type="EMBL" id="MEZ8207568.1"/>
    </source>
</evidence>
<name>A0ABV4MDD8_9VIBR</name>
<dbReference type="EMBL" id="JBGOOS010000002">
    <property type="protein sequence ID" value="MEZ8207568.1"/>
    <property type="molecule type" value="Genomic_DNA"/>
</dbReference>
<evidence type="ECO:0000313" key="2">
    <source>
        <dbReference type="Proteomes" id="UP001569151"/>
    </source>
</evidence>
<dbReference type="RefSeq" id="WP_371717628.1">
    <property type="nucleotide sequence ID" value="NZ_JBGOOF010000002.1"/>
</dbReference>
<organism evidence="1 2">
    <name type="scientific">Vibrio bivalvicida</name>
    <dbReference type="NCBI Taxonomy" id="1276888"/>
    <lineage>
        <taxon>Bacteria</taxon>
        <taxon>Pseudomonadati</taxon>
        <taxon>Pseudomonadota</taxon>
        <taxon>Gammaproteobacteria</taxon>
        <taxon>Vibrionales</taxon>
        <taxon>Vibrionaceae</taxon>
        <taxon>Vibrio</taxon>
        <taxon>Vibrio oreintalis group</taxon>
    </lineage>
</organism>
<keyword evidence="2" id="KW-1185">Reference proteome</keyword>
<dbReference type="Proteomes" id="UP001569151">
    <property type="component" value="Unassembled WGS sequence"/>
</dbReference>